<dbReference type="Pfam" id="PF07769">
    <property type="entry name" value="PsiF_repeat"/>
    <property type="match status" value="1"/>
</dbReference>
<dbReference type="InterPro" id="IPR011690">
    <property type="entry name" value="P_starv_induced_PsiF"/>
</dbReference>
<evidence type="ECO:0000313" key="3">
    <source>
        <dbReference type="EMBL" id="AIA54668.1"/>
    </source>
</evidence>
<feature type="region of interest" description="Disordered" evidence="1">
    <location>
        <begin position="28"/>
        <end position="88"/>
    </location>
</feature>
<feature type="chain" id="PRO_5001584648" description="Phosphate starvation-inducible protein PsiF" evidence="2">
    <location>
        <begin position="23"/>
        <end position="88"/>
    </location>
</feature>
<dbReference type="AlphaFoldDB" id="A0A059ZT59"/>
<sequence>MLKQISASLLSLSFLLAGAAVAAEPNAATHGGAMGNMPMTQMPAKEKAKEPHKLTAQQEKMRMCNQQAKGKKGEERKAFMRSCLSKKK</sequence>
<gene>
    <name evidence="3" type="ORF">Acaty_c0791</name>
</gene>
<feature type="signal peptide" evidence="2">
    <location>
        <begin position="1"/>
        <end position="22"/>
    </location>
</feature>
<dbReference type="HOGENOM" id="CLU_129289_0_0_6"/>
<organism evidence="3 4">
    <name type="scientific">Acidithiobacillus caldus (strain ATCC 51756 / DSM 8584 / KU)</name>
    <dbReference type="NCBI Taxonomy" id="637389"/>
    <lineage>
        <taxon>Bacteria</taxon>
        <taxon>Pseudomonadati</taxon>
        <taxon>Pseudomonadota</taxon>
        <taxon>Acidithiobacillia</taxon>
        <taxon>Acidithiobacillales</taxon>
        <taxon>Acidithiobacillaceae</taxon>
        <taxon>Acidithiobacillus</taxon>
    </lineage>
</organism>
<evidence type="ECO:0000313" key="4">
    <source>
        <dbReference type="Proteomes" id="UP000005522"/>
    </source>
</evidence>
<protein>
    <recommendedName>
        <fullName evidence="5">Phosphate starvation-inducible protein PsiF</fullName>
    </recommendedName>
</protein>
<keyword evidence="2" id="KW-0732">Signal</keyword>
<evidence type="ECO:0000256" key="1">
    <source>
        <dbReference type="SAM" id="MobiDB-lite"/>
    </source>
</evidence>
<dbReference type="Proteomes" id="UP000005522">
    <property type="component" value="Chromosome"/>
</dbReference>
<dbReference type="EMBL" id="CP005986">
    <property type="protein sequence ID" value="AIA54668.1"/>
    <property type="molecule type" value="Genomic_DNA"/>
</dbReference>
<name>A0A059ZT59_ACICK</name>
<dbReference type="RefSeq" id="WP_004871021.1">
    <property type="nucleotide sequence ID" value="NZ_CP005986.1"/>
</dbReference>
<proteinExistence type="predicted"/>
<dbReference type="KEGG" id="acz:Acaty_c0791"/>
<evidence type="ECO:0008006" key="5">
    <source>
        <dbReference type="Google" id="ProtNLM"/>
    </source>
</evidence>
<reference evidence="3 4" key="1">
    <citation type="journal article" date="2009" name="J. Bacteriol.">
        <title>Draft genome sequence of the extremely acidophilic bacterium Acidithiobacillus caldus ATCC 51756 reveals metabolic versatility in the genus Acidithiobacillus.</title>
        <authorList>
            <person name="Valdes J."/>
            <person name="Quatrini R."/>
            <person name="Hallberg K."/>
            <person name="Dopson M."/>
            <person name="Valenzuela P.D."/>
            <person name="Holmes D.S."/>
        </authorList>
    </citation>
    <scope>NUCLEOTIDE SEQUENCE [LARGE SCALE GENOMIC DNA]</scope>
    <source>
        <strain evidence="4">ATCC 51756 / DSM 8584 / KU</strain>
    </source>
</reference>
<evidence type="ECO:0000256" key="2">
    <source>
        <dbReference type="SAM" id="SignalP"/>
    </source>
</evidence>
<dbReference type="GeneID" id="92930827"/>
<accession>A0A059ZT59</accession>
<feature type="compositionally biased region" description="Basic and acidic residues" evidence="1">
    <location>
        <begin position="44"/>
        <end position="53"/>
    </location>
</feature>